<dbReference type="RefSeq" id="XP_001486958.2">
    <property type="nucleotide sequence ID" value="XM_001486908.1"/>
</dbReference>
<comment type="similarity">
    <text evidence="6">Belongs to the major facilitator superfamily. CAR1 family.</text>
</comment>
<evidence type="ECO:0000256" key="5">
    <source>
        <dbReference type="ARBA" id="ARBA00023136"/>
    </source>
</evidence>
<dbReference type="GO" id="GO:0042908">
    <property type="term" value="P:xenobiotic transport"/>
    <property type="evidence" value="ECO:0007669"/>
    <property type="project" value="UniProtKB-ARBA"/>
</dbReference>
<dbReference type="GO" id="GO:0045121">
    <property type="term" value="C:membrane raft"/>
    <property type="evidence" value="ECO:0007669"/>
    <property type="project" value="UniProtKB-ARBA"/>
</dbReference>
<dbReference type="GO" id="GO:0022857">
    <property type="term" value="F:transmembrane transporter activity"/>
    <property type="evidence" value="ECO:0007669"/>
    <property type="project" value="InterPro"/>
</dbReference>
<dbReference type="GO" id="GO:0055088">
    <property type="term" value="P:lipid homeostasis"/>
    <property type="evidence" value="ECO:0007669"/>
    <property type="project" value="UniProtKB-ARBA"/>
</dbReference>
<comment type="function">
    <text evidence="7">MFS antiporter that does not display functional linkage as drug transporter and performs functions that significantly affect biofilm development and virulence. No substrate for transport has been identified yet, but plays an important role in the growth in the host.</text>
</comment>
<keyword evidence="3 8" id="KW-0812">Transmembrane</keyword>
<dbReference type="PANTHER" id="PTHR23502:SF51">
    <property type="entry name" value="QUINIDINE RESISTANCE PROTEIN 1-RELATED"/>
    <property type="match status" value="1"/>
</dbReference>
<dbReference type="Pfam" id="PF07690">
    <property type="entry name" value="MFS_1"/>
    <property type="match status" value="1"/>
</dbReference>
<dbReference type="KEGG" id="pgu:PGUG_00335"/>
<feature type="transmembrane region" description="Helical" evidence="8">
    <location>
        <begin position="21"/>
        <end position="42"/>
    </location>
</feature>
<dbReference type="eggNOG" id="KOG0255">
    <property type="taxonomic scope" value="Eukaryota"/>
</dbReference>
<dbReference type="FunFam" id="1.20.1250.20:FF:000172">
    <property type="entry name" value="MFS multidrug resistance transporter"/>
    <property type="match status" value="1"/>
</dbReference>
<dbReference type="Gene3D" id="1.20.1250.20">
    <property type="entry name" value="MFS general substrate transporter like domains"/>
    <property type="match status" value="1"/>
</dbReference>
<dbReference type="FunCoup" id="A5DAN0">
    <property type="interactions" value="55"/>
</dbReference>
<dbReference type="GO" id="GO:0140115">
    <property type="term" value="P:export across plasma membrane"/>
    <property type="evidence" value="ECO:0007669"/>
    <property type="project" value="UniProtKB-ARBA"/>
</dbReference>
<feature type="transmembrane region" description="Helical" evidence="8">
    <location>
        <begin position="345"/>
        <end position="369"/>
    </location>
</feature>
<dbReference type="PROSITE" id="PS00216">
    <property type="entry name" value="SUGAR_TRANSPORT_1"/>
    <property type="match status" value="1"/>
</dbReference>
<keyword evidence="5 8" id="KW-0472">Membrane</keyword>
<dbReference type="PANTHER" id="PTHR23502">
    <property type="entry name" value="MAJOR FACILITATOR SUPERFAMILY"/>
    <property type="match status" value="1"/>
</dbReference>
<evidence type="ECO:0000256" key="1">
    <source>
        <dbReference type="ARBA" id="ARBA00004141"/>
    </source>
</evidence>
<comment type="subcellular location">
    <subcellularLocation>
        <location evidence="1">Membrane</location>
        <topology evidence="1">Multi-pass membrane protein</topology>
    </subcellularLocation>
</comment>
<feature type="transmembrane region" description="Helical" evidence="8">
    <location>
        <begin position="177"/>
        <end position="197"/>
    </location>
</feature>
<evidence type="ECO:0000259" key="9">
    <source>
        <dbReference type="PROSITE" id="PS50850"/>
    </source>
</evidence>
<gene>
    <name evidence="10" type="ORF">PGUG_00335</name>
</gene>
<evidence type="ECO:0000313" key="10">
    <source>
        <dbReference type="EMBL" id="EDK36237.2"/>
    </source>
</evidence>
<feature type="transmembrane region" description="Helical" evidence="8">
    <location>
        <begin position="443"/>
        <end position="463"/>
    </location>
</feature>
<feature type="transmembrane region" description="Helical" evidence="8">
    <location>
        <begin position="147"/>
        <end position="170"/>
    </location>
</feature>
<evidence type="ECO:0000256" key="6">
    <source>
        <dbReference type="ARBA" id="ARBA00038347"/>
    </source>
</evidence>
<evidence type="ECO:0000256" key="3">
    <source>
        <dbReference type="ARBA" id="ARBA00022692"/>
    </source>
</evidence>
<dbReference type="InterPro" id="IPR020846">
    <property type="entry name" value="MFS_dom"/>
</dbReference>
<name>A5DAN0_PICGU</name>
<keyword evidence="11" id="KW-1185">Reference proteome</keyword>
<reference evidence="10 11" key="1">
    <citation type="journal article" date="2009" name="Nature">
        <title>Evolution of pathogenicity and sexual reproduction in eight Candida genomes.</title>
        <authorList>
            <person name="Butler G."/>
            <person name="Rasmussen M.D."/>
            <person name="Lin M.F."/>
            <person name="Santos M.A."/>
            <person name="Sakthikumar S."/>
            <person name="Munro C.A."/>
            <person name="Rheinbay E."/>
            <person name="Grabherr M."/>
            <person name="Forche A."/>
            <person name="Reedy J.L."/>
            <person name="Agrafioti I."/>
            <person name="Arnaud M.B."/>
            <person name="Bates S."/>
            <person name="Brown A.J."/>
            <person name="Brunke S."/>
            <person name="Costanzo M.C."/>
            <person name="Fitzpatrick D.A."/>
            <person name="de Groot P.W."/>
            <person name="Harris D."/>
            <person name="Hoyer L.L."/>
            <person name="Hube B."/>
            <person name="Klis F.M."/>
            <person name="Kodira C."/>
            <person name="Lennard N."/>
            <person name="Logue M.E."/>
            <person name="Martin R."/>
            <person name="Neiman A.M."/>
            <person name="Nikolaou E."/>
            <person name="Quail M.A."/>
            <person name="Quinn J."/>
            <person name="Santos M.C."/>
            <person name="Schmitzberger F.F."/>
            <person name="Sherlock G."/>
            <person name="Shah P."/>
            <person name="Silverstein K.A."/>
            <person name="Skrzypek M.S."/>
            <person name="Soll D."/>
            <person name="Staggs R."/>
            <person name="Stansfield I."/>
            <person name="Stumpf M.P."/>
            <person name="Sudbery P.E."/>
            <person name="Srikantha T."/>
            <person name="Zeng Q."/>
            <person name="Berman J."/>
            <person name="Berriman M."/>
            <person name="Heitman J."/>
            <person name="Gow N.A."/>
            <person name="Lorenz M.C."/>
            <person name="Birren B.W."/>
            <person name="Kellis M."/>
            <person name="Cuomo C.A."/>
        </authorList>
    </citation>
    <scope>NUCLEOTIDE SEQUENCE [LARGE SCALE GENOMIC DNA]</scope>
    <source>
        <strain evidence="11">ATCC 6260 / CBS 566 / DSM 6381 / JCM 1539 / NBRC 10279 / NRRL Y-324</strain>
    </source>
</reference>
<dbReference type="PROSITE" id="PS50850">
    <property type="entry name" value="MFS"/>
    <property type="match status" value="1"/>
</dbReference>
<feature type="transmembrane region" description="Helical" evidence="8">
    <location>
        <begin position="258"/>
        <end position="279"/>
    </location>
</feature>
<dbReference type="Proteomes" id="UP000001997">
    <property type="component" value="Unassembled WGS sequence"/>
</dbReference>
<dbReference type="SUPFAM" id="SSF103473">
    <property type="entry name" value="MFS general substrate transporter"/>
    <property type="match status" value="1"/>
</dbReference>
<dbReference type="InterPro" id="IPR036259">
    <property type="entry name" value="MFS_trans_sf"/>
</dbReference>
<keyword evidence="2" id="KW-0813">Transport</keyword>
<dbReference type="InterPro" id="IPR011701">
    <property type="entry name" value="MFS"/>
</dbReference>
<feature type="transmembrane region" description="Helical" evidence="8">
    <location>
        <begin position="114"/>
        <end position="135"/>
    </location>
</feature>
<evidence type="ECO:0000256" key="4">
    <source>
        <dbReference type="ARBA" id="ARBA00022989"/>
    </source>
</evidence>
<evidence type="ECO:0000256" key="8">
    <source>
        <dbReference type="SAM" id="Phobius"/>
    </source>
</evidence>
<dbReference type="GO" id="GO:0001765">
    <property type="term" value="P:membrane raft assembly"/>
    <property type="evidence" value="ECO:0007669"/>
    <property type="project" value="UniProtKB-ARBA"/>
</dbReference>
<dbReference type="EMBL" id="CH408155">
    <property type="protein sequence ID" value="EDK36237.2"/>
    <property type="molecule type" value="Genomic_DNA"/>
</dbReference>
<evidence type="ECO:0000256" key="7">
    <source>
        <dbReference type="ARBA" id="ARBA00053949"/>
    </source>
</evidence>
<keyword evidence="4 8" id="KW-1133">Transmembrane helix</keyword>
<dbReference type="InterPro" id="IPR005829">
    <property type="entry name" value="Sugar_transporter_CS"/>
</dbReference>
<protein>
    <recommendedName>
        <fullName evidence="9">Major facilitator superfamily (MFS) profile domain-containing protein</fullName>
    </recommendedName>
</protein>
<evidence type="ECO:0000256" key="2">
    <source>
        <dbReference type="ARBA" id="ARBA00022448"/>
    </source>
</evidence>
<feature type="transmembrane region" description="Helical" evidence="8">
    <location>
        <begin position="291"/>
        <end position="311"/>
    </location>
</feature>
<accession>A5DAN0</accession>
<dbReference type="InParanoid" id="A5DAN0"/>
<sequence length="486" mass="53055">MNSDTKEHVVPYSIFEHYDRLVLSIVLSLIGVWSSISGTIHVPALPTLEKYFGVSSSEINISVVTYSIFQGITPSFTSTFADAFGRRPVILLSIICYTAVCIAISQIKAFWLLLFLRCLQAASIAPVIAINSGIAGDICTPANRGGFVGVVSGTLLVGNGFGGLIGSALLQRFGWRGIFEFLAIGSGVTFVLAFFILPETHRSVAGNGSITPKHFVHRSPYIKLPHFQKKMDQDMSTLRPKVPLNFLDPFKILIDKQVLSVLVPVGLQYASWFMALTSISSMEKAPYNYSIIHVGLVYLPQGIFCLIGPFLTGYLLNAYYRRCHAQYEKKYGSLPKSERPPFNIYMTRLAICLPLALLIIVGLLIFGWCLHFHMNVASIIISSILISFAAASFQSAATTLLVDLYPGKGSTSTSCMNLVRCLLGALFVGVLDKMTKSMGLGGCYTFMAALCLLSNVSLVYMAMTISKELKHSPTQTPHSTDSESTA</sequence>
<evidence type="ECO:0000313" key="11">
    <source>
        <dbReference type="Proteomes" id="UP000001997"/>
    </source>
</evidence>
<feature type="transmembrane region" description="Helical" evidence="8">
    <location>
        <begin position="89"/>
        <end position="107"/>
    </location>
</feature>
<dbReference type="HOGENOM" id="CLU_008455_8_4_1"/>
<proteinExistence type="inferred from homology"/>
<organism evidence="10 11">
    <name type="scientific">Meyerozyma guilliermondii (strain ATCC 6260 / CBS 566 / DSM 6381 / JCM 1539 / NBRC 10279 / NRRL Y-324)</name>
    <name type="common">Yeast</name>
    <name type="synonym">Candida guilliermondii</name>
    <dbReference type="NCBI Taxonomy" id="294746"/>
    <lineage>
        <taxon>Eukaryota</taxon>
        <taxon>Fungi</taxon>
        <taxon>Dikarya</taxon>
        <taxon>Ascomycota</taxon>
        <taxon>Saccharomycotina</taxon>
        <taxon>Pichiomycetes</taxon>
        <taxon>Debaryomycetaceae</taxon>
        <taxon>Meyerozyma</taxon>
    </lineage>
</organism>
<dbReference type="GeneID" id="5129002"/>
<dbReference type="AlphaFoldDB" id="A5DAN0"/>
<dbReference type="OMA" id="CICASMV"/>
<feature type="domain" description="Major facilitator superfamily (MFS) profile" evidence="9">
    <location>
        <begin position="23"/>
        <end position="466"/>
    </location>
</feature>
<dbReference type="OrthoDB" id="440553at2759"/>
<feature type="transmembrane region" description="Helical" evidence="8">
    <location>
        <begin position="376"/>
        <end position="397"/>
    </location>
</feature>
<dbReference type="GO" id="GO:0005886">
    <property type="term" value="C:plasma membrane"/>
    <property type="evidence" value="ECO:0007669"/>
    <property type="project" value="TreeGrafter"/>
</dbReference>